<organism evidence="10 11">
    <name type="scientific">Asparagus officinalis</name>
    <name type="common">Garden asparagus</name>
    <dbReference type="NCBI Taxonomy" id="4686"/>
    <lineage>
        <taxon>Eukaryota</taxon>
        <taxon>Viridiplantae</taxon>
        <taxon>Streptophyta</taxon>
        <taxon>Embryophyta</taxon>
        <taxon>Tracheophyta</taxon>
        <taxon>Spermatophyta</taxon>
        <taxon>Magnoliopsida</taxon>
        <taxon>Liliopsida</taxon>
        <taxon>Asparagales</taxon>
        <taxon>Asparagaceae</taxon>
        <taxon>Asparagoideae</taxon>
        <taxon>Asparagus</taxon>
    </lineage>
</organism>
<feature type="compositionally biased region" description="Basic residues" evidence="8">
    <location>
        <begin position="1"/>
        <end position="15"/>
    </location>
</feature>
<evidence type="ECO:0000256" key="9">
    <source>
        <dbReference type="SAM" id="Phobius"/>
    </source>
</evidence>
<dbReference type="PROSITE" id="PS51419">
    <property type="entry name" value="RAB"/>
    <property type="match status" value="1"/>
</dbReference>
<evidence type="ECO:0000256" key="8">
    <source>
        <dbReference type="SAM" id="MobiDB-lite"/>
    </source>
</evidence>
<evidence type="ECO:0000256" key="2">
    <source>
        <dbReference type="ARBA" id="ARBA00022707"/>
    </source>
</evidence>
<evidence type="ECO:0000313" key="10">
    <source>
        <dbReference type="EMBL" id="ONK66169.1"/>
    </source>
</evidence>
<keyword evidence="11" id="KW-1185">Reference proteome</keyword>
<keyword evidence="4" id="KW-0931">ER-Golgi transport</keyword>
<feature type="compositionally biased region" description="Basic and acidic residues" evidence="8">
    <location>
        <begin position="16"/>
        <end position="30"/>
    </location>
</feature>
<evidence type="ECO:0000256" key="1">
    <source>
        <dbReference type="ARBA" id="ARBA00010290"/>
    </source>
</evidence>
<dbReference type="NCBIfam" id="TIGR00231">
    <property type="entry name" value="small_GTP"/>
    <property type="match status" value="1"/>
</dbReference>
<feature type="binding site" evidence="6">
    <location>
        <position position="161"/>
    </location>
    <ligand>
        <name>GTP</name>
        <dbReference type="ChEBI" id="CHEBI:37565"/>
    </ligand>
</feature>
<keyword evidence="7" id="KW-0460">Magnesium</keyword>
<dbReference type="InterPro" id="IPR006689">
    <property type="entry name" value="Small_GTPase_ARF/SAR"/>
</dbReference>
<evidence type="ECO:0008006" key="12">
    <source>
        <dbReference type="Google" id="ProtNLM"/>
    </source>
</evidence>
<protein>
    <recommendedName>
        <fullName evidence="12">ADP-ribosylation factor-related protein 1</fullName>
    </recommendedName>
</protein>
<evidence type="ECO:0000256" key="5">
    <source>
        <dbReference type="ARBA" id="ARBA00023134"/>
    </source>
</evidence>
<dbReference type="GO" id="GO:0006886">
    <property type="term" value="P:intracellular protein transport"/>
    <property type="evidence" value="ECO:0007669"/>
    <property type="project" value="TreeGrafter"/>
</dbReference>
<dbReference type="GO" id="GO:0003924">
    <property type="term" value="F:GTPase activity"/>
    <property type="evidence" value="ECO:0007669"/>
    <property type="project" value="InterPro"/>
</dbReference>
<dbReference type="PRINTS" id="PR00328">
    <property type="entry name" value="SAR1GTPBP"/>
</dbReference>
<sequence>MARRCVAGRRARRRRPDGPRRRRPVGESRRALAVRAATTARAAAATTGTPASEAGSGSRAREQAELAGEPATIGGVGGRCRGNWSGGAGDAAAGHPLHKTEFRVLILGVEKAGKTTLLEKLKSTYTNMEGLPPDRIVPTVGLNIGRIEAANSKLVFWDLGGQIGLRTIWEKYYDEAHAIIFVIDASRPSSFEDSKSSLEKVLRHQDLKGAPILILGNKQDLPEAVSSEELARYLDLKELDERAHMFEAVSAYSGMGIKLAVDWLVEVMERSKRTELLRVRAVGEGNNIDMEILLQYDLKTTGQSPAPQNVPRDSTVSTCVKLDPLMAFESSSDDTLKVCLFIFVQALVFIILSNSSAIFSSSVMRSPSFKRAPSVNMRRILALLSDLPPTGEPSPRPVDAKD</sequence>
<dbReference type="Gene3D" id="3.40.50.300">
    <property type="entry name" value="P-loop containing nucleotide triphosphate hydrolases"/>
    <property type="match status" value="1"/>
</dbReference>
<keyword evidence="4" id="KW-0813">Transport</keyword>
<gene>
    <name evidence="10" type="ORF">A4U43_C06F4840</name>
</gene>
<dbReference type="PANTHER" id="PTHR45909:SF1">
    <property type="entry name" value="ADP-RIBOSYLATION FACTOR-RELATED PROTEIN 1"/>
    <property type="match status" value="1"/>
</dbReference>
<dbReference type="Proteomes" id="UP000243459">
    <property type="component" value="Chromosome 6"/>
</dbReference>
<feature type="binding site" evidence="6">
    <location>
        <begin position="217"/>
        <end position="220"/>
    </location>
    <ligand>
        <name>GTP</name>
        <dbReference type="ChEBI" id="CHEBI:37565"/>
    </ligand>
</feature>
<dbReference type="PROSITE" id="PS51417">
    <property type="entry name" value="ARF"/>
    <property type="match status" value="1"/>
</dbReference>
<evidence type="ECO:0000256" key="4">
    <source>
        <dbReference type="ARBA" id="ARBA00022892"/>
    </source>
</evidence>
<dbReference type="EMBL" id="CM007386">
    <property type="protein sequence ID" value="ONK66169.1"/>
    <property type="molecule type" value="Genomic_DNA"/>
</dbReference>
<dbReference type="PANTHER" id="PTHR45909">
    <property type="entry name" value="ADP-RIBOSYLATION FACTOR-RELATED PROTEIN 1"/>
    <property type="match status" value="1"/>
</dbReference>
<feature type="binding site" evidence="7">
    <location>
        <position position="139"/>
    </location>
    <ligand>
        <name>Mg(2+)</name>
        <dbReference type="ChEBI" id="CHEBI:18420"/>
    </ligand>
</feature>
<dbReference type="GO" id="GO:0034067">
    <property type="term" value="P:protein localization to Golgi apparatus"/>
    <property type="evidence" value="ECO:0007669"/>
    <property type="project" value="TreeGrafter"/>
</dbReference>
<feature type="binding site" evidence="7">
    <location>
        <position position="115"/>
    </location>
    <ligand>
        <name>Mg(2+)</name>
        <dbReference type="ChEBI" id="CHEBI:18420"/>
    </ligand>
</feature>
<dbReference type="Pfam" id="PF00025">
    <property type="entry name" value="Arf"/>
    <property type="match status" value="1"/>
</dbReference>
<dbReference type="SMART" id="SM00178">
    <property type="entry name" value="SAR"/>
    <property type="match status" value="1"/>
</dbReference>
<dbReference type="SMART" id="SM00177">
    <property type="entry name" value="ARF"/>
    <property type="match status" value="1"/>
</dbReference>
<accession>A0A5P1EMZ1</accession>
<feature type="binding site" evidence="6">
    <location>
        <begin position="108"/>
        <end position="115"/>
    </location>
    <ligand>
        <name>GTP</name>
        <dbReference type="ChEBI" id="CHEBI:37565"/>
    </ligand>
</feature>
<name>A0A5P1EMZ1_ASPOF</name>
<dbReference type="GO" id="GO:0046872">
    <property type="term" value="F:metal ion binding"/>
    <property type="evidence" value="ECO:0007669"/>
    <property type="project" value="UniProtKB-KW"/>
</dbReference>
<keyword evidence="9" id="KW-0472">Membrane</keyword>
<dbReference type="GO" id="GO:0043001">
    <property type="term" value="P:Golgi to plasma membrane protein transport"/>
    <property type="evidence" value="ECO:0007669"/>
    <property type="project" value="TreeGrafter"/>
</dbReference>
<keyword evidence="5 6" id="KW-0342">GTP-binding</keyword>
<dbReference type="GO" id="GO:0005794">
    <property type="term" value="C:Golgi apparatus"/>
    <property type="evidence" value="ECO:0007669"/>
    <property type="project" value="TreeGrafter"/>
</dbReference>
<dbReference type="SMART" id="SM00175">
    <property type="entry name" value="RAB"/>
    <property type="match status" value="1"/>
</dbReference>
<dbReference type="SUPFAM" id="SSF52540">
    <property type="entry name" value="P-loop containing nucleoside triphosphate hydrolases"/>
    <property type="match status" value="1"/>
</dbReference>
<keyword evidence="3 6" id="KW-0547">Nucleotide-binding</keyword>
<dbReference type="Gramene" id="ONK66169">
    <property type="protein sequence ID" value="ONK66169"/>
    <property type="gene ID" value="A4U43_C06F4840"/>
</dbReference>
<dbReference type="InterPro" id="IPR027417">
    <property type="entry name" value="P-loop_NTPase"/>
</dbReference>
<feature type="compositionally biased region" description="Low complexity" evidence="8">
    <location>
        <begin position="31"/>
        <end position="58"/>
    </location>
</feature>
<keyword evidence="9" id="KW-1133">Transmembrane helix</keyword>
<evidence type="ECO:0000256" key="3">
    <source>
        <dbReference type="ARBA" id="ARBA00022741"/>
    </source>
</evidence>
<keyword evidence="7" id="KW-0479">Metal-binding</keyword>
<dbReference type="FunFam" id="3.40.50.300:FF:000914">
    <property type="entry name" value="ADP-ribosylation factor-related protein 1"/>
    <property type="match status" value="1"/>
</dbReference>
<evidence type="ECO:0000256" key="6">
    <source>
        <dbReference type="PIRSR" id="PIRSR606689-1"/>
    </source>
</evidence>
<comment type="similarity">
    <text evidence="1">Belongs to the small GTPase superfamily. Arf family.</text>
</comment>
<feature type="region of interest" description="Disordered" evidence="8">
    <location>
        <begin position="1"/>
        <end position="72"/>
    </location>
</feature>
<reference evidence="11" key="1">
    <citation type="journal article" date="2017" name="Nat. Commun.">
        <title>The asparagus genome sheds light on the origin and evolution of a young Y chromosome.</title>
        <authorList>
            <person name="Harkess A."/>
            <person name="Zhou J."/>
            <person name="Xu C."/>
            <person name="Bowers J.E."/>
            <person name="Van der Hulst R."/>
            <person name="Ayyampalayam S."/>
            <person name="Mercati F."/>
            <person name="Riccardi P."/>
            <person name="McKain M.R."/>
            <person name="Kakrana A."/>
            <person name="Tang H."/>
            <person name="Ray J."/>
            <person name="Groenendijk J."/>
            <person name="Arikit S."/>
            <person name="Mathioni S.M."/>
            <person name="Nakano M."/>
            <person name="Shan H."/>
            <person name="Telgmann-Rauber A."/>
            <person name="Kanno A."/>
            <person name="Yue Z."/>
            <person name="Chen H."/>
            <person name="Li W."/>
            <person name="Chen Y."/>
            <person name="Xu X."/>
            <person name="Zhang Y."/>
            <person name="Luo S."/>
            <person name="Chen H."/>
            <person name="Gao J."/>
            <person name="Mao Z."/>
            <person name="Pires J.C."/>
            <person name="Luo M."/>
            <person name="Kudrna D."/>
            <person name="Wing R.A."/>
            <person name="Meyers B.C."/>
            <person name="Yi K."/>
            <person name="Kong H."/>
            <person name="Lavrijsen P."/>
            <person name="Sunseri F."/>
            <person name="Falavigna A."/>
            <person name="Ye Y."/>
            <person name="Leebens-Mack J.H."/>
            <person name="Chen G."/>
        </authorList>
    </citation>
    <scope>NUCLEOTIDE SEQUENCE [LARGE SCALE GENOMIC DNA]</scope>
    <source>
        <strain evidence="11">cv. DH0086</strain>
    </source>
</reference>
<keyword evidence="2" id="KW-0449">Lipoprotein</keyword>
<dbReference type="InterPro" id="IPR005225">
    <property type="entry name" value="Small_GTP-bd"/>
</dbReference>
<dbReference type="AlphaFoldDB" id="A0A5P1EMZ1"/>
<keyword evidence="9" id="KW-0812">Transmembrane</keyword>
<dbReference type="GO" id="GO:0005525">
    <property type="term" value="F:GTP binding"/>
    <property type="evidence" value="ECO:0007669"/>
    <property type="project" value="UniProtKB-KW"/>
</dbReference>
<evidence type="ECO:0000256" key="7">
    <source>
        <dbReference type="PIRSR" id="PIRSR606689-2"/>
    </source>
</evidence>
<proteinExistence type="inferred from homology"/>
<evidence type="ECO:0000313" key="11">
    <source>
        <dbReference type="Proteomes" id="UP000243459"/>
    </source>
</evidence>
<feature type="transmembrane region" description="Helical" evidence="9">
    <location>
        <begin position="340"/>
        <end position="361"/>
    </location>
</feature>
<dbReference type="InterPro" id="IPR024156">
    <property type="entry name" value="Small_GTPase_ARF"/>
</dbReference>
<keyword evidence="2" id="KW-0519">Myristate</keyword>